<dbReference type="EMBL" id="DVOE01000044">
    <property type="protein sequence ID" value="HIU98795.1"/>
    <property type="molecule type" value="Genomic_DNA"/>
</dbReference>
<dbReference type="Gene3D" id="3.30.1180.10">
    <property type="match status" value="1"/>
</dbReference>
<proteinExistence type="predicted"/>
<comment type="caution">
    <text evidence="3">The sequence shown here is derived from an EMBL/GenBank/DDBJ whole genome shotgun (WGS) entry which is preliminary data.</text>
</comment>
<name>A0A9D1SWM0_9FIRM</name>
<dbReference type="PROSITE" id="PS51482">
    <property type="entry name" value="DEGV"/>
    <property type="match status" value="1"/>
</dbReference>
<dbReference type="InterPro" id="IPR050270">
    <property type="entry name" value="DegV_domain_contain"/>
</dbReference>
<dbReference type="PANTHER" id="PTHR33434:SF3">
    <property type="entry name" value="DEGV DOMAIN-CONTAINING PROTEIN YITS"/>
    <property type="match status" value="1"/>
</dbReference>
<comment type="function">
    <text evidence="1">May bind long-chain fatty acids, such as palmitate, and may play a role in lipid transport or fatty acid metabolism.</text>
</comment>
<sequence length="294" mass="32378">MSDYIITTDLTADYPPELMEDDFYIMPMSYAIDGVEYDGKTQAYLPAHEFFSLLASGKTASTSMVPTAVVYDYFADILKRTGKDILHLSFPAAMSGCYASCVEAANKLKTDFPERRVVVIDSKCASVGLGMLAWYALKKRREGASMGENAAYVTELRDHIGHAFTVDDLMHLYRGGRLKRGSAVVGQVMKLKPIIMVDENGALVNIANVMGRKIAIRSLVDKMKHDDGGYKNEVIFIGHGDCLDDALRLKERVNETFGEQNVVISELGPIIGSHCGKGMLALIYLAKNKTDRGI</sequence>
<gene>
    <name evidence="3" type="ORF">IAC73_03005</name>
</gene>
<dbReference type="Pfam" id="PF02645">
    <property type="entry name" value="DegV"/>
    <property type="match status" value="1"/>
</dbReference>
<dbReference type="NCBIfam" id="TIGR00762">
    <property type="entry name" value="DegV"/>
    <property type="match status" value="1"/>
</dbReference>
<dbReference type="Gene3D" id="2.20.28.50">
    <property type="entry name" value="degv family protein"/>
    <property type="match status" value="1"/>
</dbReference>
<dbReference type="InterPro" id="IPR003797">
    <property type="entry name" value="DegV"/>
</dbReference>
<keyword evidence="2" id="KW-0446">Lipid-binding</keyword>
<dbReference type="PANTHER" id="PTHR33434">
    <property type="entry name" value="DEGV DOMAIN-CONTAINING PROTEIN DR_1986-RELATED"/>
    <property type="match status" value="1"/>
</dbReference>
<evidence type="ECO:0000313" key="4">
    <source>
        <dbReference type="Proteomes" id="UP000886857"/>
    </source>
</evidence>
<reference evidence="3" key="2">
    <citation type="journal article" date="2021" name="PeerJ">
        <title>Extensive microbial diversity within the chicken gut microbiome revealed by metagenomics and culture.</title>
        <authorList>
            <person name="Gilroy R."/>
            <person name="Ravi A."/>
            <person name="Getino M."/>
            <person name="Pursley I."/>
            <person name="Horton D.L."/>
            <person name="Alikhan N.F."/>
            <person name="Baker D."/>
            <person name="Gharbi K."/>
            <person name="Hall N."/>
            <person name="Watson M."/>
            <person name="Adriaenssens E.M."/>
            <person name="Foster-Nyarko E."/>
            <person name="Jarju S."/>
            <person name="Secka A."/>
            <person name="Antonio M."/>
            <person name="Oren A."/>
            <person name="Chaudhuri R.R."/>
            <person name="La Ragione R."/>
            <person name="Hildebrand F."/>
            <person name="Pallen M.J."/>
        </authorList>
    </citation>
    <scope>NUCLEOTIDE SEQUENCE</scope>
    <source>
        <strain evidence="3">10406</strain>
    </source>
</reference>
<dbReference type="Gene3D" id="3.40.50.10440">
    <property type="entry name" value="Dihydroxyacetone kinase, domain 1"/>
    <property type="match status" value="1"/>
</dbReference>
<reference evidence="3" key="1">
    <citation type="submission" date="2020-10" db="EMBL/GenBank/DDBJ databases">
        <authorList>
            <person name="Gilroy R."/>
        </authorList>
    </citation>
    <scope>NUCLEOTIDE SEQUENCE</scope>
    <source>
        <strain evidence="3">10406</strain>
    </source>
</reference>
<dbReference type="AlphaFoldDB" id="A0A9D1SWM0"/>
<dbReference type="InterPro" id="IPR043168">
    <property type="entry name" value="DegV_C"/>
</dbReference>
<dbReference type="GO" id="GO:0008289">
    <property type="term" value="F:lipid binding"/>
    <property type="evidence" value="ECO:0007669"/>
    <property type="project" value="UniProtKB-KW"/>
</dbReference>
<protein>
    <submittedName>
        <fullName evidence="3">DegV family protein</fullName>
    </submittedName>
</protein>
<organism evidence="3 4">
    <name type="scientific">Candidatus Limadaptatus stercoripullorum</name>
    <dbReference type="NCBI Taxonomy" id="2840846"/>
    <lineage>
        <taxon>Bacteria</taxon>
        <taxon>Bacillati</taxon>
        <taxon>Bacillota</taxon>
        <taxon>Clostridia</taxon>
        <taxon>Eubacteriales</taxon>
        <taxon>Candidatus Limadaptatus</taxon>
    </lineage>
</organism>
<accession>A0A9D1SWM0</accession>
<dbReference type="SUPFAM" id="SSF82549">
    <property type="entry name" value="DAK1/DegV-like"/>
    <property type="match status" value="1"/>
</dbReference>
<evidence type="ECO:0000256" key="2">
    <source>
        <dbReference type="ARBA" id="ARBA00023121"/>
    </source>
</evidence>
<evidence type="ECO:0000313" key="3">
    <source>
        <dbReference type="EMBL" id="HIU98795.1"/>
    </source>
</evidence>
<evidence type="ECO:0000256" key="1">
    <source>
        <dbReference type="ARBA" id="ARBA00003238"/>
    </source>
</evidence>
<dbReference type="Proteomes" id="UP000886857">
    <property type="component" value="Unassembled WGS sequence"/>
</dbReference>